<dbReference type="EMBL" id="JACMSC010000008">
    <property type="protein sequence ID" value="KAG6511130.1"/>
    <property type="molecule type" value="Genomic_DNA"/>
</dbReference>
<keyword evidence="1" id="KW-0812">Transmembrane</keyword>
<evidence type="ECO:0000313" key="3">
    <source>
        <dbReference type="Proteomes" id="UP000734854"/>
    </source>
</evidence>
<comment type="caution">
    <text evidence="2">The sequence shown here is derived from an EMBL/GenBank/DDBJ whole genome shotgun (WGS) entry which is preliminary data.</text>
</comment>
<gene>
    <name evidence="2" type="ORF">ZIOFF_029185</name>
</gene>
<dbReference type="AlphaFoldDB" id="A0A8J5GP52"/>
<proteinExistence type="predicted"/>
<organism evidence="2 3">
    <name type="scientific">Zingiber officinale</name>
    <name type="common">Ginger</name>
    <name type="synonym">Amomum zingiber</name>
    <dbReference type="NCBI Taxonomy" id="94328"/>
    <lineage>
        <taxon>Eukaryota</taxon>
        <taxon>Viridiplantae</taxon>
        <taxon>Streptophyta</taxon>
        <taxon>Embryophyta</taxon>
        <taxon>Tracheophyta</taxon>
        <taxon>Spermatophyta</taxon>
        <taxon>Magnoliopsida</taxon>
        <taxon>Liliopsida</taxon>
        <taxon>Zingiberales</taxon>
        <taxon>Zingiberaceae</taxon>
        <taxon>Zingiber</taxon>
    </lineage>
</organism>
<keyword evidence="1" id="KW-0472">Membrane</keyword>
<feature type="transmembrane region" description="Helical" evidence="1">
    <location>
        <begin position="66"/>
        <end position="86"/>
    </location>
</feature>
<dbReference type="PANTHER" id="PTHR11206">
    <property type="entry name" value="MULTIDRUG RESISTANCE PROTEIN"/>
    <property type="match status" value="1"/>
</dbReference>
<reference evidence="2 3" key="1">
    <citation type="submission" date="2020-08" db="EMBL/GenBank/DDBJ databases">
        <title>Plant Genome Project.</title>
        <authorList>
            <person name="Zhang R.-G."/>
        </authorList>
    </citation>
    <scope>NUCLEOTIDE SEQUENCE [LARGE SCALE GENOMIC DNA]</scope>
    <source>
        <tissue evidence="2">Rhizome</tissue>
    </source>
</reference>
<feature type="transmembrane region" description="Helical" evidence="1">
    <location>
        <begin position="6"/>
        <end position="29"/>
    </location>
</feature>
<evidence type="ECO:0000313" key="2">
    <source>
        <dbReference type="EMBL" id="KAG6511130.1"/>
    </source>
</evidence>
<keyword evidence="3" id="KW-1185">Reference proteome</keyword>
<name>A0A8J5GP52_ZINOF</name>
<accession>A0A8J5GP52</accession>
<evidence type="ECO:0000256" key="1">
    <source>
        <dbReference type="SAM" id="Phobius"/>
    </source>
</evidence>
<keyword evidence="1" id="KW-1133">Transmembrane helix</keyword>
<protein>
    <submittedName>
        <fullName evidence="2">Uncharacterized protein</fullName>
    </submittedName>
</protein>
<sequence>MAVNVIAVLLFHILISWLAIFILDFGLLGASITLNISWWVLVLSTWLYVILSPSCKATWTDLSVKVFTGIWLFFKLTVSSTIMLVLPPKSRDLTQCHIYLCKLVELGLHDHARLEQCRKLQVFTRMDDVGVAIGSGCQAIVASGNEGAYYLIGLPIAIFFRFK</sequence>
<feature type="transmembrane region" description="Helical" evidence="1">
    <location>
        <begin position="36"/>
        <end position="54"/>
    </location>
</feature>
<dbReference type="Proteomes" id="UP000734854">
    <property type="component" value="Unassembled WGS sequence"/>
</dbReference>